<feature type="domain" description="Pyrroline-5-carboxylate reductase catalytic N-terminal" evidence="2">
    <location>
        <begin position="4"/>
        <end position="92"/>
    </location>
</feature>
<dbReference type="PANTHER" id="PTHR14239">
    <property type="entry name" value="DUDULIN-RELATED"/>
    <property type="match status" value="1"/>
</dbReference>
<evidence type="ECO:0000313" key="3">
    <source>
        <dbReference type="EMBL" id="MBK4720884.1"/>
    </source>
</evidence>
<keyword evidence="1" id="KW-0560">Oxidoreductase</keyword>
<dbReference type="SUPFAM" id="SSF51735">
    <property type="entry name" value="NAD(P)-binding Rossmann-fold domains"/>
    <property type="match status" value="1"/>
</dbReference>
<dbReference type="RefSeq" id="WP_145629079.1">
    <property type="nucleotide sequence ID" value="NZ_JAEPIV010000010.1"/>
</dbReference>
<dbReference type="Proteomes" id="UP000654452">
    <property type="component" value="Unassembled WGS sequence"/>
</dbReference>
<dbReference type="InterPro" id="IPR051267">
    <property type="entry name" value="STEAP_metalloreductase"/>
</dbReference>
<sequence>MTTYAILGSGAIGAAVAGQFARKGIEVLLANSRGPETLADLAHDLGTSVVPASVRDALAADIVILAVPYDAVGDAVHGAPDWNGRIVVDATNAIDFPAFTPRDLADRPSTHIVAEAVPGARVVKAFNTLPAAVLAKNPQDNGRRVLFVSGDDDGANTEVAGLIERLGYAAIPLGPIAEGGRLQQFGGALMVHSLIKQG</sequence>
<reference evidence="3 4" key="1">
    <citation type="submission" date="2021-01" db="EMBL/GenBank/DDBJ databases">
        <title>Azospirillum sp. YIM DDC1 draft genome.</title>
        <authorList>
            <person name="Wang Y.-X."/>
        </authorList>
    </citation>
    <scope>NUCLEOTIDE SEQUENCE [LARGE SCALE GENOMIC DNA]</scope>
    <source>
        <strain evidence="3 4">YIM DDC1</strain>
    </source>
</reference>
<evidence type="ECO:0000256" key="1">
    <source>
        <dbReference type="ARBA" id="ARBA00023002"/>
    </source>
</evidence>
<evidence type="ECO:0000313" key="4">
    <source>
        <dbReference type="Proteomes" id="UP000654452"/>
    </source>
</evidence>
<evidence type="ECO:0000259" key="2">
    <source>
        <dbReference type="Pfam" id="PF03807"/>
    </source>
</evidence>
<gene>
    <name evidence="3" type="ORF">JJL56_18630</name>
</gene>
<dbReference type="InterPro" id="IPR028939">
    <property type="entry name" value="P5C_Rdtase_cat_N"/>
</dbReference>
<comment type="caution">
    <text evidence="3">The sequence shown here is derived from an EMBL/GenBank/DDBJ whole genome shotgun (WGS) entry which is preliminary data.</text>
</comment>
<proteinExistence type="predicted"/>
<name>A0ABS1I1D5_9PROT</name>
<organism evidence="3 4">
    <name type="scientific">Azospirillum aestuarii</name>
    <dbReference type="NCBI Taxonomy" id="2802052"/>
    <lineage>
        <taxon>Bacteria</taxon>
        <taxon>Pseudomonadati</taxon>
        <taxon>Pseudomonadota</taxon>
        <taxon>Alphaproteobacteria</taxon>
        <taxon>Rhodospirillales</taxon>
        <taxon>Azospirillaceae</taxon>
        <taxon>Azospirillum</taxon>
    </lineage>
</organism>
<accession>A0ABS1I1D5</accession>
<dbReference type="Pfam" id="PF03807">
    <property type="entry name" value="F420_oxidored"/>
    <property type="match status" value="1"/>
</dbReference>
<keyword evidence="4" id="KW-1185">Reference proteome</keyword>
<dbReference type="EMBL" id="JAEPIV010000010">
    <property type="protein sequence ID" value="MBK4720884.1"/>
    <property type="molecule type" value="Genomic_DNA"/>
</dbReference>
<dbReference type="InterPro" id="IPR036291">
    <property type="entry name" value="NAD(P)-bd_dom_sf"/>
</dbReference>
<protein>
    <submittedName>
        <fullName evidence="3">NADPH-dependent F420 reductase</fullName>
    </submittedName>
</protein>
<dbReference type="Gene3D" id="3.40.50.720">
    <property type="entry name" value="NAD(P)-binding Rossmann-like Domain"/>
    <property type="match status" value="1"/>
</dbReference>